<dbReference type="OrthoDB" id="8963340at2759"/>
<evidence type="ECO:0000256" key="12">
    <source>
        <dbReference type="SAM" id="MobiDB-lite"/>
    </source>
</evidence>
<feature type="compositionally biased region" description="Acidic residues" evidence="12">
    <location>
        <begin position="266"/>
        <end position="281"/>
    </location>
</feature>
<dbReference type="PANTHER" id="PTHR13502:SF9">
    <property type="entry name" value="CRIB DOMAIN-CONTAINING PROTEIN"/>
    <property type="match status" value="1"/>
</dbReference>
<feature type="region of interest" description="Disordered" evidence="12">
    <location>
        <begin position="258"/>
        <end position="281"/>
    </location>
</feature>
<protein>
    <submittedName>
        <fullName evidence="15">Neural Wiskott-Aldrich syndrome protein</fullName>
    </submittedName>
</protein>
<evidence type="ECO:0000256" key="2">
    <source>
        <dbReference type="ARBA" id="ARBA00004245"/>
    </source>
</evidence>
<dbReference type="GO" id="GO:0008360">
    <property type="term" value="P:regulation of cell shape"/>
    <property type="evidence" value="ECO:0007669"/>
    <property type="project" value="UniProtKB-KW"/>
</dbReference>
<evidence type="ECO:0000256" key="5">
    <source>
        <dbReference type="ARBA" id="ARBA00022490"/>
    </source>
</evidence>
<dbReference type="Pfam" id="PF00786">
    <property type="entry name" value="PBD"/>
    <property type="match status" value="1"/>
</dbReference>
<evidence type="ECO:0000256" key="11">
    <source>
        <dbReference type="ARBA" id="ARBA00023288"/>
    </source>
</evidence>
<name>A0A482W980_ASBVE</name>
<feature type="domain" description="CRIB" evidence="13">
    <location>
        <begin position="20"/>
        <end position="33"/>
    </location>
</feature>
<evidence type="ECO:0000256" key="3">
    <source>
        <dbReference type="ARBA" id="ARBA00005720"/>
    </source>
</evidence>
<gene>
    <name evidence="15" type="ORF">BDFB_012982</name>
</gene>
<dbReference type="InterPro" id="IPR039056">
    <property type="entry name" value="SPEC"/>
</dbReference>
<feature type="domain" description="WH2" evidence="14">
    <location>
        <begin position="210"/>
        <end position="227"/>
    </location>
</feature>
<dbReference type="Proteomes" id="UP000292052">
    <property type="component" value="Unassembled WGS sequence"/>
</dbReference>
<evidence type="ECO:0000256" key="8">
    <source>
        <dbReference type="ARBA" id="ARBA00023136"/>
    </source>
</evidence>
<organism evidence="15 16">
    <name type="scientific">Asbolus verrucosus</name>
    <name type="common">Desert ironclad beetle</name>
    <dbReference type="NCBI Taxonomy" id="1661398"/>
    <lineage>
        <taxon>Eukaryota</taxon>
        <taxon>Metazoa</taxon>
        <taxon>Ecdysozoa</taxon>
        <taxon>Arthropoda</taxon>
        <taxon>Hexapoda</taxon>
        <taxon>Insecta</taxon>
        <taxon>Pterygota</taxon>
        <taxon>Neoptera</taxon>
        <taxon>Endopterygota</taxon>
        <taxon>Coleoptera</taxon>
        <taxon>Polyphaga</taxon>
        <taxon>Cucujiformia</taxon>
        <taxon>Tenebrionidae</taxon>
        <taxon>Pimeliinae</taxon>
        <taxon>Asbolus</taxon>
    </lineage>
</organism>
<dbReference type="GO" id="GO:0005856">
    <property type="term" value="C:cytoskeleton"/>
    <property type="evidence" value="ECO:0007669"/>
    <property type="project" value="UniProtKB-SubCell"/>
</dbReference>
<feature type="domain" description="WH2" evidence="14">
    <location>
        <begin position="180"/>
        <end position="197"/>
    </location>
</feature>
<dbReference type="SMART" id="SM00285">
    <property type="entry name" value="PBD"/>
    <property type="match status" value="1"/>
</dbReference>
<dbReference type="FunFam" id="3.90.810.10:FF:000003">
    <property type="entry name" value="Neural Wiskott-Aldrich syndrome protein-like"/>
    <property type="match status" value="1"/>
</dbReference>
<dbReference type="CDD" id="cd00132">
    <property type="entry name" value="CRIB"/>
    <property type="match status" value="1"/>
</dbReference>
<keyword evidence="8" id="KW-0472">Membrane</keyword>
<accession>A0A482W980</accession>
<dbReference type="InterPro" id="IPR011026">
    <property type="entry name" value="WAS_C"/>
</dbReference>
<feature type="compositionally biased region" description="Pro residues" evidence="12">
    <location>
        <begin position="99"/>
        <end position="133"/>
    </location>
</feature>
<keyword evidence="11" id="KW-0449">Lipoprotein</keyword>
<dbReference type="PANTHER" id="PTHR13502">
    <property type="entry name" value="CDC42 SMALL EFFECTOR PROTEIN HOMOLOG"/>
    <property type="match status" value="1"/>
</dbReference>
<sequence>MFVLAVKSAKRRRNITKADIGVPLDFKHISHVGWNPDSGFDIDSQDDQLKCFFEKAGISEKQLQDRDTKEFIYDFINKHGGREAIEESTNRHSSRKAPAVPPFNQVPPVPPVPPRGPPRPHVRVAPPPPPVPSPHIANAVENEKPIPPPPPLSDFESIPPPPPPVFNDVSEGFVPPPPTMGSTLLDSIRTGTPLKPVEERKTPTTPIDDSRGELLKQIREGRKLKPVCEREVKSVNNVAEPKVGGGDLAEALARALAERSKAIHSEDDDDEDDSNDDERIE</sequence>
<evidence type="ECO:0000256" key="10">
    <source>
        <dbReference type="ARBA" id="ARBA00023212"/>
    </source>
</evidence>
<dbReference type="SMART" id="SM00246">
    <property type="entry name" value="WH2"/>
    <property type="match status" value="2"/>
</dbReference>
<keyword evidence="4" id="KW-1003">Cell membrane</keyword>
<dbReference type="GO" id="GO:0003779">
    <property type="term" value="F:actin binding"/>
    <property type="evidence" value="ECO:0007669"/>
    <property type="project" value="InterPro"/>
</dbReference>
<reference evidence="15 16" key="1">
    <citation type="submission" date="2017-03" db="EMBL/GenBank/DDBJ databases">
        <title>Genome of the blue death feigning beetle - Asbolus verrucosus.</title>
        <authorList>
            <person name="Rider S.D."/>
        </authorList>
    </citation>
    <scope>NUCLEOTIDE SEQUENCE [LARGE SCALE GENOMIC DNA]</scope>
    <source>
        <strain evidence="15">Butters</strain>
        <tissue evidence="15">Head and leg muscle</tissue>
    </source>
</reference>
<evidence type="ECO:0000259" key="13">
    <source>
        <dbReference type="PROSITE" id="PS50108"/>
    </source>
</evidence>
<comment type="subcellular location">
    <subcellularLocation>
        <location evidence="1">Cell membrane</location>
        <topology evidence="1">Lipid-anchor</topology>
    </subcellularLocation>
    <subcellularLocation>
        <location evidence="2">Cytoplasm</location>
        <location evidence="2">Cytoskeleton</location>
    </subcellularLocation>
</comment>
<proteinExistence type="inferred from homology"/>
<dbReference type="GO" id="GO:0031267">
    <property type="term" value="F:small GTPase binding"/>
    <property type="evidence" value="ECO:0007669"/>
    <property type="project" value="InterPro"/>
</dbReference>
<keyword evidence="9" id="KW-0564">Palmitate</keyword>
<keyword evidence="6" id="KW-0597">Phosphoprotein</keyword>
<evidence type="ECO:0000256" key="1">
    <source>
        <dbReference type="ARBA" id="ARBA00004193"/>
    </source>
</evidence>
<feature type="region of interest" description="Disordered" evidence="12">
    <location>
        <begin position="84"/>
        <end position="213"/>
    </location>
</feature>
<keyword evidence="16" id="KW-1185">Reference proteome</keyword>
<dbReference type="SUPFAM" id="SSF47912">
    <property type="entry name" value="Wiscott-Aldrich syndrome protein, WASP, C-terminal domain"/>
    <property type="match status" value="2"/>
</dbReference>
<feature type="compositionally biased region" description="Pro residues" evidence="12">
    <location>
        <begin position="145"/>
        <end position="165"/>
    </location>
</feature>
<dbReference type="GO" id="GO:0005886">
    <property type="term" value="C:plasma membrane"/>
    <property type="evidence" value="ECO:0007669"/>
    <property type="project" value="UniProtKB-SubCell"/>
</dbReference>
<keyword evidence="10" id="KW-0206">Cytoskeleton</keyword>
<evidence type="ECO:0000256" key="6">
    <source>
        <dbReference type="ARBA" id="ARBA00022553"/>
    </source>
</evidence>
<keyword evidence="5" id="KW-0963">Cytoplasm</keyword>
<dbReference type="STRING" id="1661398.A0A482W980"/>
<keyword evidence="7" id="KW-0133">Cell shape</keyword>
<evidence type="ECO:0000313" key="16">
    <source>
        <dbReference type="Proteomes" id="UP000292052"/>
    </source>
</evidence>
<evidence type="ECO:0000259" key="14">
    <source>
        <dbReference type="PROSITE" id="PS51082"/>
    </source>
</evidence>
<evidence type="ECO:0000256" key="7">
    <source>
        <dbReference type="ARBA" id="ARBA00022960"/>
    </source>
</evidence>
<dbReference type="GO" id="GO:0007015">
    <property type="term" value="P:actin filament organization"/>
    <property type="evidence" value="ECO:0007669"/>
    <property type="project" value="InterPro"/>
</dbReference>
<dbReference type="PROSITE" id="PS50108">
    <property type="entry name" value="CRIB"/>
    <property type="match status" value="1"/>
</dbReference>
<comment type="caution">
    <text evidence="15">The sequence shown here is derived from an EMBL/GenBank/DDBJ whole genome shotgun (WGS) entry which is preliminary data.</text>
</comment>
<dbReference type="EMBL" id="QDEB01021607">
    <property type="protein sequence ID" value="RZC40938.1"/>
    <property type="molecule type" value="Genomic_DNA"/>
</dbReference>
<dbReference type="GO" id="GO:0035023">
    <property type="term" value="P:regulation of Rho protein signal transduction"/>
    <property type="evidence" value="ECO:0007669"/>
    <property type="project" value="InterPro"/>
</dbReference>
<feature type="compositionally biased region" description="Basic and acidic residues" evidence="12">
    <location>
        <begin position="196"/>
        <end position="213"/>
    </location>
</feature>
<evidence type="ECO:0000256" key="4">
    <source>
        <dbReference type="ARBA" id="ARBA00022475"/>
    </source>
</evidence>
<dbReference type="AlphaFoldDB" id="A0A482W980"/>
<dbReference type="InterPro" id="IPR003124">
    <property type="entry name" value="WH2_dom"/>
</dbReference>
<dbReference type="InterPro" id="IPR000095">
    <property type="entry name" value="CRIB_dom"/>
</dbReference>
<dbReference type="PROSITE" id="PS51082">
    <property type="entry name" value="WH2"/>
    <property type="match status" value="2"/>
</dbReference>
<comment type="similarity">
    <text evidence="3">Belongs to the CDC42SE/SPEC family.</text>
</comment>
<dbReference type="Gene3D" id="3.90.810.10">
    <property type="entry name" value="CRIB domain"/>
    <property type="match status" value="2"/>
</dbReference>
<evidence type="ECO:0000313" key="15">
    <source>
        <dbReference type="EMBL" id="RZC40938.1"/>
    </source>
</evidence>
<dbReference type="InterPro" id="IPR036936">
    <property type="entry name" value="CRIB_dom_sf"/>
</dbReference>
<evidence type="ECO:0000256" key="9">
    <source>
        <dbReference type="ARBA" id="ARBA00023139"/>
    </source>
</evidence>
<dbReference type="Pfam" id="PF02205">
    <property type="entry name" value="WH2"/>
    <property type="match status" value="2"/>
</dbReference>